<evidence type="ECO:0000313" key="1">
    <source>
        <dbReference type="EMBL" id="KKK78322.1"/>
    </source>
</evidence>
<feature type="non-terminal residue" evidence="1">
    <location>
        <position position="35"/>
    </location>
</feature>
<comment type="caution">
    <text evidence="1">The sequence shown here is derived from an EMBL/GenBank/DDBJ whole genome shotgun (WGS) entry which is preliminary data.</text>
</comment>
<protein>
    <submittedName>
        <fullName evidence="1">Uncharacterized protein</fullName>
    </submittedName>
</protein>
<reference evidence="1" key="1">
    <citation type="journal article" date="2015" name="Nature">
        <title>Complex archaea that bridge the gap between prokaryotes and eukaryotes.</title>
        <authorList>
            <person name="Spang A."/>
            <person name="Saw J.H."/>
            <person name="Jorgensen S.L."/>
            <person name="Zaremba-Niedzwiedzka K."/>
            <person name="Martijn J."/>
            <person name="Lind A.E."/>
            <person name="van Eijk R."/>
            <person name="Schleper C."/>
            <person name="Guy L."/>
            <person name="Ettema T.J."/>
        </authorList>
    </citation>
    <scope>NUCLEOTIDE SEQUENCE</scope>
</reference>
<accession>A0A0F8YA71</accession>
<dbReference type="AlphaFoldDB" id="A0A0F8YA71"/>
<sequence length="35" mass="3929">MAITSAQIVRLRKMMDEPTTDTYSDVDLITLGDEV</sequence>
<name>A0A0F8YA71_9ZZZZ</name>
<dbReference type="EMBL" id="LAZR01054543">
    <property type="protein sequence ID" value="KKK78322.1"/>
    <property type="molecule type" value="Genomic_DNA"/>
</dbReference>
<organism evidence="1">
    <name type="scientific">marine sediment metagenome</name>
    <dbReference type="NCBI Taxonomy" id="412755"/>
    <lineage>
        <taxon>unclassified sequences</taxon>
        <taxon>metagenomes</taxon>
        <taxon>ecological metagenomes</taxon>
    </lineage>
</organism>
<proteinExistence type="predicted"/>
<gene>
    <name evidence="1" type="ORF">LCGC14_2844750</name>
</gene>